<protein>
    <submittedName>
        <fullName evidence="1">Ferredoxin</fullName>
    </submittedName>
</protein>
<gene>
    <name evidence="1" type="ORF">DW674_06475</name>
</gene>
<accession>A0A414NX64</accession>
<dbReference type="Proteomes" id="UP000283442">
    <property type="component" value="Unassembled WGS sequence"/>
</dbReference>
<name>A0A414NX64_9FIRM</name>
<dbReference type="EMBL" id="QRHE01000005">
    <property type="protein sequence ID" value="RHF51860.1"/>
    <property type="molecule type" value="Genomic_DNA"/>
</dbReference>
<comment type="caution">
    <text evidence="1">The sequence shown here is derived from an EMBL/GenBank/DDBJ whole genome shotgun (WGS) entry which is preliminary data.</text>
</comment>
<dbReference type="AlphaFoldDB" id="A0A414NX64"/>
<sequence length="87" mass="10139">MPSVLLEVFPMMIDNIRVIIEQGPFSAEDAQYYIERIKATTKFTLKKVIFTRSDTYLDIRYAFAEIPFERIRRVALAAPPEKRAVNN</sequence>
<proteinExistence type="predicted"/>
<dbReference type="OrthoDB" id="1666607at2"/>
<evidence type="ECO:0000313" key="2">
    <source>
        <dbReference type="Proteomes" id="UP000283442"/>
    </source>
</evidence>
<organism evidence="1 2">
    <name type="scientific">Mitsuokella multacida</name>
    <dbReference type="NCBI Taxonomy" id="52226"/>
    <lineage>
        <taxon>Bacteria</taxon>
        <taxon>Bacillati</taxon>
        <taxon>Bacillota</taxon>
        <taxon>Negativicutes</taxon>
        <taxon>Selenomonadales</taxon>
        <taxon>Selenomonadaceae</taxon>
        <taxon>Mitsuokella</taxon>
    </lineage>
</organism>
<evidence type="ECO:0000313" key="1">
    <source>
        <dbReference type="EMBL" id="RHF51860.1"/>
    </source>
</evidence>
<reference evidence="1 2" key="1">
    <citation type="submission" date="2018-08" db="EMBL/GenBank/DDBJ databases">
        <title>A genome reference for cultivated species of the human gut microbiota.</title>
        <authorList>
            <person name="Zou Y."/>
            <person name="Xue W."/>
            <person name="Luo G."/>
        </authorList>
    </citation>
    <scope>NUCLEOTIDE SEQUENCE [LARGE SCALE GENOMIC DNA]</scope>
    <source>
        <strain evidence="1 2">AM25-21AC</strain>
    </source>
</reference>